<feature type="domain" description="GAF" evidence="2">
    <location>
        <begin position="178"/>
        <end position="322"/>
    </location>
</feature>
<dbReference type="InterPro" id="IPR003018">
    <property type="entry name" value="GAF"/>
</dbReference>
<evidence type="ECO:0000313" key="3">
    <source>
        <dbReference type="EMBL" id="MBD3870005.1"/>
    </source>
</evidence>
<dbReference type="PANTHER" id="PTHR43156:SF2">
    <property type="entry name" value="STAGE II SPORULATION PROTEIN E"/>
    <property type="match status" value="1"/>
</dbReference>
<dbReference type="InterPro" id="IPR029016">
    <property type="entry name" value="GAF-like_dom_sf"/>
</dbReference>
<sequence length="350" mass="39406">MECVSCVRIFEEVGDAFNSTLGTEEKLEKVARAIVKYLDIKACHFRVLSRDQRSLDHVASFGLSRKFLDKGPVDAEKSVSEALRGHVVMVEDCADDPRIQFPEEHVEEGIVSLLTAPLSARGNVIGVMRLSSGKRKEFSEQELTAIKTLASFSTSAITHSMFHDILGEVATAARSSLDLKEVLESTVRVVCESLRVRGSTIRLLDRRGNLELRATFGLSQQYLETASTDPGEAVAEALNGTCVAILDAHTDPRIRHHDEMEREKISSVLFVPLMSREKVIGVLSVYTHNPYTFSDDEKELMTALGEQCALSIRNAQMYHTIKRRYQDVVDEFQVWFEHYQTYPVRKNDHI</sequence>
<dbReference type="Pfam" id="PF13185">
    <property type="entry name" value="GAF_2"/>
    <property type="match status" value="2"/>
</dbReference>
<feature type="domain" description="GAF" evidence="2">
    <location>
        <begin position="22"/>
        <end position="167"/>
    </location>
</feature>
<organism evidence="3 4">
    <name type="scientific">Candidatus Sulfomarinibacter kjeldsenii</name>
    <dbReference type="NCBI Taxonomy" id="2885994"/>
    <lineage>
        <taxon>Bacteria</taxon>
        <taxon>Pseudomonadati</taxon>
        <taxon>Acidobacteriota</taxon>
        <taxon>Thermoanaerobaculia</taxon>
        <taxon>Thermoanaerobaculales</taxon>
        <taxon>Candidatus Sulfomarinibacteraceae</taxon>
        <taxon>Candidatus Sulfomarinibacter</taxon>
    </lineage>
</organism>
<dbReference type="SMART" id="SM00065">
    <property type="entry name" value="GAF"/>
    <property type="match status" value="2"/>
</dbReference>
<keyword evidence="1" id="KW-0378">Hydrolase</keyword>
<accession>A0A8J7C329</accession>
<dbReference type="Gene3D" id="3.30.450.40">
    <property type="match status" value="2"/>
</dbReference>
<evidence type="ECO:0000259" key="2">
    <source>
        <dbReference type="SMART" id="SM00065"/>
    </source>
</evidence>
<dbReference type="GO" id="GO:0016791">
    <property type="term" value="F:phosphatase activity"/>
    <property type="evidence" value="ECO:0007669"/>
    <property type="project" value="TreeGrafter"/>
</dbReference>
<comment type="caution">
    <text evidence="3">The sequence shown here is derived from an EMBL/GenBank/DDBJ whole genome shotgun (WGS) entry which is preliminary data.</text>
</comment>
<dbReference type="Proteomes" id="UP000598633">
    <property type="component" value="Unassembled WGS sequence"/>
</dbReference>
<dbReference type="PANTHER" id="PTHR43156">
    <property type="entry name" value="STAGE II SPORULATION PROTEIN E-RELATED"/>
    <property type="match status" value="1"/>
</dbReference>
<dbReference type="SUPFAM" id="SSF55781">
    <property type="entry name" value="GAF domain-like"/>
    <property type="match status" value="2"/>
</dbReference>
<evidence type="ECO:0000313" key="4">
    <source>
        <dbReference type="Proteomes" id="UP000598633"/>
    </source>
</evidence>
<reference evidence="3 4" key="1">
    <citation type="submission" date="2020-08" db="EMBL/GenBank/DDBJ databases">
        <title>Acidobacteriota in marine sediments use diverse sulfur dissimilation pathways.</title>
        <authorList>
            <person name="Wasmund K."/>
        </authorList>
    </citation>
    <scope>NUCLEOTIDE SEQUENCE [LARGE SCALE GENOMIC DNA]</scope>
    <source>
        <strain evidence="3">MAG AM3-A</strain>
    </source>
</reference>
<proteinExistence type="predicted"/>
<dbReference type="EMBL" id="JACXWA010000019">
    <property type="protein sequence ID" value="MBD3870005.1"/>
    <property type="molecule type" value="Genomic_DNA"/>
</dbReference>
<gene>
    <name evidence="3" type="ORF">IFJ97_01435</name>
</gene>
<name>A0A8J7C329_9BACT</name>
<dbReference type="InterPro" id="IPR052016">
    <property type="entry name" value="Bact_Sigma-Reg"/>
</dbReference>
<evidence type="ECO:0000256" key="1">
    <source>
        <dbReference type="ARBA" id="ARBA00022801"/>
    </source>
</evidence>
<protein>
    <submittedName>
        <fullName evidence="3">GAF domain-containing protein</fullName>
    </submittedName>
</protein>
<dbReference type="AlphaFoldDB" id="A0A8J7C329"/>